<dbReference type="Proteomes" id="UP000596742">
    <property type="component" value="Unassembled WGS sequence"/>
</dbReference>
<comment type="caution">
    <text evidence="3">The sequence shown here is derived from an EMBL/GenBank/DDBJ whole genome shotgun (WGS) entry which is preliminary data.</text>
</comment>
<feature type="compositionally biased region" description="Basic and acidic residues" evidence="1">
    <location>
        <begin position="118"/>
        <end position="128"/>
    </location>
</feature>
<protein>
    <recommendedName>
        <fullName evidence="2">Transglutaminase-like domain-containing protein</fullName>
    </recommendedName>
</protein>
<name>A0A8B6C9Y3_MYTGA</name>
<accession>A0A8B6C9Y3</accession>
<sequence length="655" mass="74417">MGLGKYTPSDGINVDMVWKPPCVKQRSCGFRHWARCTVMSTDRVLEILDEAMGCSSSSSSGTGHSIKEVKTQEQFSNQKNGVNNNPTEAVDRSQSVQASPVKMTNNDQTISYKQTTGNDKENPSVKSDDFKLDYNEFKHIDEHARQAPRSAEESIETLAKYLAQPAKNDIEVVRALYVWVCENIRYDTDAYFRGTLSSLATKGGDVLKSKSSVCSGYANVFESLCQALGITCKNISGYSKGYSHKPGDTITYNQKTNHAWNVVQLNGVWRFIETTWGAGHVTKEKKFVKNFSNFFFLTPPESFIYDHFPYLNNNIEDSKEWQLLENPITIKEYSRRLKPSKQAREYGVKFTSHPYETIIVNNSPCTIIVETTGYPFQNCWYNLNDDNGTAITTGAIMVCENNKSCKTTLRPPQKGKYTLALNATINDTNISIAKYIIDCFAVEPNWKPFPNNTRYYGPKHDFIDRGFERSCINPFYECKNGKLDLLLKTISTPDVLVQLHDAANVDQKDYLIVEKNDSFINIKSRLLNKGYYKLQLFSKVDQSYTLAYTVLILNIAESNVKSKFPITYSSTKNYKCQLIQPLVRELPANSEICFEFTSPAFESIRVNKKKILQDSKEKWKVTVYTGESGELRLSGKPTDTDDNSYKTIYTFVIKP</sequence>
<dbReference type="Pfam" id="PF01841">
    <property type="entry name" value="Transglut_core"/>
    <property type="match status" value="1"/>
</dbReference>
<dbReference type="PANTHER" id="PTHR46333">
    <property type="entry name" value="CYTOKINESIS PROTEIN 3"/>
    <property type="match status" value="1"/>
</dbReference>
<feature type="domain" description="Transglutaminase-like" evidence="2">
    <location>
        <begin position="206"/>
        <end position="276"/>
    </location>
</feature>
<evidence type="ECO:0000313" key="4">
    <source>
        <dbReference type="Proteomes" id="UP000596742"/>
    </source>
</evidence>
<proteinExistence type="predicted"/>
<organism evidence="3 4">
    <name type="scientific">Mytilus galloprovincialis</name>
    <name type="common">Mediterranean mussel</name>
    <dbReference type="NCBI Taxonomy" id="29158"/>
    <lineage>
        <taxon>Eukaryota</taxon>
        <taxon>Metazoa</taxon>
        <taxon>Spiralia</taxon>
        <taxon>Lophotrochozoa</taxon>
        <taxon>Mollusca</taxon>
        <taxon>Bivalvia</taxon>
        <taxon>Autobranchia</taxon>
        <taxon>Pteriomorphia</taxon>
        <taxon>Mytilida</taxon>
        <taxon>Mytiloidea</taxon>
        <taxon>Mytilidae</taxon>
        <taxon>Mytilinae</taxon>
        <taxon>Mytilus</taxon>
    </lineage>
</organism>
<keyword evidence="4" id="KW-1185">Reference proteome</keyword>
<feature type="region of interest" description="Disordered" evidence="1">
    <location>
        <begin position="72"/>
        <end position="128"/>
    </location>
</feature>
<evidence type="ECO:0000259" key="2">
    <source>
        <dbReference type="SMART" id="SM00460"/>
    </source>
</evidence>
<dbReference type="InterPro" id="IPR056564">
    <property type="entry name" value="Ig-like_KY"/>
</dbReference>
<dbReference type="GO" id="GO:0005737">
    <property type="term" value="C:cytoplasm"/>
    <property type="evidence" value="ECO:0007669"/>
    <property type="project" value="TreeGrafter"/>
</dbReference>
<dbReference type="InterPro" id="IPR002931">
    <property type="entry name" value="Transglutaminase-like"/>
</dbReference>
<feature type="compositionally biased region" description="Polar residues" evidence="1">
    <location>
        <begin position="72"/>
        <end position="117"/>
    </location>
</feature>
<evidence type="ECO:0000313" key="3">
    <source>
        <dbReference type="EMBL" id="VDI02126.1"/>
    </source>
</evidence>
<dbReference type="Pfam" id="PF23265">
    <property type="entry name" value="Ig-like_KY"/>
    <property type="match status" value="1"/>
</dbReference>
<dbReference type="OrthoDB" id="6129702at2759"/>
<dbReference type="AlphaFoldDB" id="A0A8B6C9Y3"/>
<evidence type="ECO:0000256" key="1">
    <source>
        <dbReference type="SAM" id="MobiDB-lite"/>
    </source>
</evidence>
<dbReference type="SMART" id="SM00460">
    <property type="entry name" value="TGc"/>
    <property type="match status" value="1"/>
</dbReference>
<dbReference type="InterPro" id="IPR038765">
    <property type="entry name" value="Papain-like_cys_pep_sf"/>
</dbReference>
<dbReference type="EMBL" id="UYJE01001436">
    <property type="protein sequence ID" value="VDI02126.1"/>
    <property type="molecule type" value="Genomic_DNA"/>
</dbReference>
<dbReference type="InterPro" id="IPR052557">
    <property type="entry name" value="CAP/Cytokinesis_protein"/>
</dbReference>
<reference evidence="3" key="1">
    <citation type="submission" date="2018-11" db="EMBL/GenBank/DDBJ databases">
        <authorList>
            <person name="Alioto T."/>
            <person name="Alioto T."/>
        </authorList>
    </citation>
    <scope>NUCLEOTIDE SEQUENCE</scope>
</reference>
<gene>
    <name evidence="3" type="ORF">MGAL_10B025178</name>
</gene>
<dbReference type="SUPFAM" id="SSF54001">
    <property type="entry name" value="Cysteine proteinases"/>
    <property type="match status" value="1"/>
</dbReference>
<dbReference type="Gene3D" id="3.10.620.30">
    <property type="match status" value="1"/>
</dbReference>
<dbReference type="PANTHER" id="PTHR46333:SF2">
    <property type="entry name" value="CYTOKINESIS PROTEIN 3"/>
    <property type="match status" value="1"/>
</dbReference>